<protein>
    <submittedName>
        <fullName evidence="2">Uncharacterized protein</fullName>
    </submittedName>
</protein>
<feature type="region of interest" description="Disordered" evidence="1">
    <location>
        <begin position="1"/>
        <end position="20"/>
    </location>
</feature>
<proteinExistence type="predicted"/>
<organism evidence="2 3">
    <name type="scientific">Rosa chinensis</name>
    <name type="common">China rose</name>
    <dbReference type="NCBI Taxonomy" id="74649"/>
    <lineage>
        <taxon>Eukaryota</taxon>
        <taxon>Viridiplantae</taxon>
        <taxon>Streptophyta</taxon>
        <taxon>Embryophyta</taxon>
        <taxon>Tracheophyta</taxon>
        <taxon>Spermatophyta</taxon>
        <taxon>Magnoliopsida</taxon>
        <taxon>eudicotyledons</taxon>
        <taxon>Gunneridae</taxon>
        <taxon>Pentapetalae</taxon>
        <taxon>rosids</taxon>
        <taxon>fabids</taxon>
        <taxon>Rosales</taxon>
        <taxon>Rosaceae</taxon>
        <taxon>Rosoideae</taxon>
        <taxon>Rosoideae incertae sedis</taxon>
        <taxon>Rosa</taxon>
    </lineage>
</organism>
<dbReference type="Proteomes" id="UP000238479">
    <property type="component" value="Chromosome 5"/>
</dbReference>
<evidence type="ECO:0000313" key="2">
    <source>
        <dbReference type="EMBL" id="PRQ31353.1"/>
    </source>
</evidence>
<dbReference type="AlphaFoldDB" id="A0A2P6QB16"/>
<evidence type="ECO:0000256" key="1">
    <source>
        <dbReference type="SAM" id="MobiDB-lite"/>
    </source>
</evidence>
<dbReference type="EMBL" id="PDCK01000043">
    <property type="protein sequence ID" value="PRQ31353.1"/>
    <property type="molecule type" value="Genomic_DNA"/>
</dbReference>
<dbReference type="Gramene" id="PRQ31353">
    <property type="protein sequence ID" value="PRQ31353"/>
    <property type="gene ID" value="RchiOBHm_Chr5g0034561"/>
</dbReference>
<reference evidence="2 3" key="1">
    <citation type="journal article" date="2018" name="Nat. Genet.">
        <title>The Rosa genome provides new insights in the design of modern roses.</title>
        <authorList>
            <person name="Bendahmane M."/>
        </authorList>
    </citation>
    <scope>NUCLEOTIDE SEQUENCE [LARGE SCALE GENOMIC DNA]</scope>
    <source>
        <strain evidence="3">cv. Old Blush</strain>
    </source>
</reference>
<name>A0A2P6QB16_ROSCH</name>
<evidence type="ECO:0000313" key="3">
    <source>
        <dbReference type="Proteomes" id="UP000238479"/>
    </source>
</evidence>
<sequence>MVANRALDPNRRKPADPGPSKVLVGLGLCPALLLNRHFRKISKKTTKDKLKKKEVGV</sequence>
<keyword evidence="3" id="KW-1185">Reference proteome</keyword>
<comment type="caution">
    <text evidence="2">The sequence shown here is derived from an EMBL/GenBank/DDBJ whole genome shotgun (WGS) entry which is preliminary data.</text>
</comment>
<gene>
    <name evidence="2" type="ORF">RchiOBHm_Chr5g0034561</name>
</gene>
<accession>A0A2P6QB16</accession>